<organism evidence="10 11">
    <name type="scientific">Sulfobacillus benefaciens</name>
    <dbReference type="NCBI Taxonomy" id="453960"/>
    <lineage>
        <taxon>Bacteria</taxon>
        <taxon>Bacillati</taxon>
        <taxon>Bacillota</taxon>
        <taxon>Clostridia</taxon>
        <taxon>Eubacteriales</taxon>
        <taxon>Clostridiales Family XVII. Incertae Sedis</taxon>
        <taxon>Sulfobacillus</taxon>
    </lineage>
</organism>
<dbReference type="Gene3D" id="1.20.1250.20">
    <property type="entry name" value="MFS general substrate transporter like domains"/>
    <property type="match status" value="1"/>
</dbReference>
<accession>A0A2T2XCA3</accession>
<keyword evidence="7 8" id="KW-0472">Membrane</keyword>
<feature type="transmembrane region" description="Helical" evidence="8">
    <location>
        <begin position="145"/>
        <end position="166"/>
    </location>
</feature>
<dbReference type="EMBL" id="PXYW01000051">
    <property type="protein sequence ID" value="PSR32151.1"/>
    <property type="molecule type" value="Genomic_DNA"/>
</dbReference>
<dbReference type="PANTHER" id="PTHR42718">
    <property type="entry name" value="MAJOR FACILITATOR SUPERFAMILY MULTIDRUG TRANSPORTER MFSC"/>
    <property type="match status" value="1"/>
</dbReference>
<evidence type="ECO:0000256" key="5">
    <source>
        <dbReference type="ARBA" id="ARBA00022692"/>
    </source>
</evidence>
<evidence type="ECO:0000256" key="8">
    <source>
        <dbReference type="SAM" id="Phobius"/>
    </source>
</evidence>
<protein>
    <submittedName>
        <fullName evidence="10">MFS transporter</fullName>
    </submittedName>
</protein>
<dbReference type="PROSITE" id="PS50850">
    <property type="entry name" value="MFS"/>
    <property type="match status" value="1"/>
</dbReference>
<keyword evidence="4" id="KW-1003">Cell membrane</keyword>
<feature type="transmembrane region" description="Helical" evidence="8">
    <location>
        <begin position="239"/>
        <end position="261"/>
    </location>
</feature>
<dbReference type="Proteomes" id="UP000242972">
    <property type="component" value="Unassembled WGS sequence"/>
</dbReference>
<keyword evidence="5 8" id="KW-0812">Transmembrane</keyword>
<dbReference type="AlphaFoldDB" id="A0A2T2XCA3"/>
<reference evidence="10 11" key="1">
    <citation type="journal article" date="2014" name="BMC Genomics">
        <title>Comparison of environmental and isolate Sulfobacillus genomes reveals diverse carbon, sulfur, nitrogen, and hydrogen metabolisms.</title>
        <authorList>
            <person name="Justice N.B."/>
            <person name="Norman A."/>
            <person name="Brown C.T."/>
            <person name="Singh A."/>
            <person name="Thomas B.C."/>
            <person name="Banfield J.F."/>
        </authorList>
    </citation>
    <scope>NUCLEOTIDE SEQUENCE [LARGE SCALE GENOMIC DNA]</scope>
    <source>
        <strain evidence="10">AMDSBA4</strain>
    </source>
</reference>
<feature type="transmembrane region" description="Helical" evidence="8">
    <location>
        <begin position="337"/>
        <end position="355"/>
    </location>
</feature>
<dbReference type="GO" id="GO:0022857">
    <property type="term" value="F:transmembrane transporter activity"/>
    <property type="evidence" value="ECO:0007669"/>
    <property type="project" value="InterPro"/>
</dbReference>
<feature type="transmembrane region" description="Helical" evidence="8">
    <location>
        <begin position="267"/>
        <end position="293"/>
    </location>
</feature>
<dbReference type="Gene3D" id="1.20.1720.10">
    <property type="entry name" value="Multidrug resistance protein D"/>
    <property type="match status" value="1"/>
</dbReference>
<name>A0A2T2XCA3_9FIRM</name>
<dbReference type="InterPro" id="IPR036259">
    <property type="entry name" value="MFS_trans_sf"/>
</dbReference>
<evidence type="ECO:0000256" key="4">
    <source>
        <dbReference type="ARBA" id="ARBA00022475"/>
    </source>
</evidence>
<gene>
    <name evidence="10" type="ORF">C7B46_15635</name>
</gene>
<evidence type="ECO:0000256" key="3">
    <source>
        <dbReference type="ARBA" id="ARBA00022448"/>
    </source>
</evidence>
<evidence type="ECO:0000256" key="1">
    <source>
        <dbReference type="ARBA" id="ARBA00004651"/>
    </source>
</evidence>
<dbReference type="CDD" id="cd17503">
    <property type="entry name" value="MFS_LmrB_MDR_like"/>
    <property type="match status" value="1"/>
</dbReference>
<feature type="transmembrane region" description="Helical" evidence="8">
    <location>
        <begin position="461"/>
        <end position="482"/>
    </location>
</feature>
<feature type="transmembrane region" description="Helical" evidence="8">
    <location>
        <begin position="27"/>
        <end position="48"/>
    </location>
</feature>
<evidence type="ECO:0000256" key="7">
    <source>
        <dbReference type="ARBA" id="ARBA00023136"/>
    </source>
</evidence>
<comment type="similarity">
    <text evidence="2">Belongs to the major facilitator superfamily. EmrB family.</text>
</comment>
<evidence type="ECO:0000256" key="6">
    <source>
        <dbReference type="ARBA" id="ARBA00022989"/>
    </source>
</evidence>
<feature type="transmembrane region" description="Helical" evidence="8">
    <location>
        <begin position="116"/>
        <end position="133"/>
    </location>
</feature>
<keyword evidence="3" id="KW-0813">Transport</keyword>
<feature type="transmembrane region" description="Helical" evidence="8">
    <location>
        <begin position="84"/>
        <end position="104"/>
    </location>
</feature>
<feature type="domain" description="Major facilitator superfamily (MFS) profile" evidence="9">
    <location>
        <begin position="1"/>
        <end position="484"/>
    </location>
</feature>
<feature type="transmembrane region" description="Helical" evidence="8">
    <location>
        <begin position="208"/>
        <end position="227"/>
    </location>
</feature>
<evidence type="ECO:0000259" key="9">
    <source>
        <dbReference type="PROSITE" id="PS50850"/>
    </source>
</evidence>
<feature type="transmembrane region" description="Helical" evidence="8">
    <location>
        <begin position="425"/>
        <end position="449"/>
    </location>
</feature>
<feature type="transmembrane region" description="Helical" evidence="8">
    <location>
        <begin position="305"/>
        <end position="325"/>
    </location>
</feature>
<sequence>MAILDSSIVNIAIPKLESVFSVDTAQVQWVVTIYLLVLGVVVPAAGYLGERFGYQRIYILSLVIFTIGSALSGISWSLNVLTVFRVLQALGGGLIMPITMAMVYRIVPRQQIGTAMGFWGLAIIVAPAIGPTLGGYLVEYINWRLIFYINVPIGIIGVLLAFIYLPKFPQAARGRFDSVGFATVAAGLFALLLALSEGETWGWSSEPIVLLLMGSGFLLVLFVLWELRSPYPLLDLRVFKFGSFALSNVLVVLVTVAMYSGVFYVPLFLQTIVGFGAMKTGLIMMPAALASALMMPISGRIYDKIGARPLVVAGMALLAITTYLLHNLSVDTSVGQVIFWLTLRGFGMGMAMMPVTTAGMSAVPTEHVGGASAINNIMQRVAGSFGLAGLTALLEEQSTMHAQMLASAYTPASGSAMQLMHGLQALIVGQGIPAVPATQLTITTLYGFIEQQGFVMGIDDVFVVAALFTVAGAILALALKTYRTQGKSARPMAAE</sequence>
<dbReference type="InterPro" id="IPR020846">
    <property type="entry name" value="MFS_dom"/>
</dbReference>
<dbReference type="NCBIfam" id="TIGR00711">
    <property type="entry name" value="efflux_EmrB"/>
    <property type="match status" value="1"/>
</dbReference>
<comment type="caution">
    <text evidence="10">The sequence shown here is derived from an EMBL/GenBank/DDBJ whole genome shotgun (WGS) entry which is preliminary data.</text>
</comment>
<feature type="transmembrane region" description="Helical" evidence="8">
    <location>
        <begin position="57"/>
        <end position="78"/>
    </location>
</feature>
<keyword evidence="6 8" id="KW-1133">Transmembrane helix</keyword>
<dbReference type="GO" id="GO:0005886">
    <property type="term" value="C:plasma membrane"/>
    <property type="evidence" value="ECO:0007669"/>
    <property type="project" value="UniProtKB-SubCell"/>
</dbReference>
<dbReference type="PANTHER" id="PTHR42718:SF9">
    <property type="entry name" value="MAJOR FACILITATOR SUPERFAMILY MULTIDRUG TRANSPORTER MFSC"/>
    <property type="match status" value="1"/>
</dbReference>
<feature type="transmembrane region" description="Helical" evidence="8">
    <location>
        <begin position="178"/>
        <end position="196"/>
    </location>
</feature>
<evidence type="ECO:0000313" key="11">
    <source>
        <dbReference type="Proteomes" id="UP000242972"/>
    </source>
</evidence>
<evidence type="ECO:0000256" key="2">
    <source>
        <dbReference type="ARBA" id="ARBA00008537"/>
    </source>
</evidence>
<evidence type="ECO:0000313" key="10">
    <source>
        <dbReference type="EMBL" id="PSR32151.1"/>
    </source>
</evidence>
<proteinExistence type="inferred from homology"/>
<dbReference type="InterPro" id="IPR011701">
    <property type="entry name" value="MFS"/>
</dbReference>
<dbReference type="Pfam" id="PF07690">
    <property type="entry name" value="MFS_1"/>
    <property type="match status" value="1"/>
</dbReference>
<dbReference type="SUPFAM" id="SSF103473">
    <property type="entry name" value="MFS general substrate transporter"/>
    <property type="match status" value="1"/>
</dbReference>
<comment type="subcellular location">
    <subcellularLocation>
        <location evidence="1">Cell membrane</location>
        <topology evidence="1">Multi-pass membrane protein</topology>
    </subcellularLocation>
</comment>
<dbReference type="InterPro" id="IPR004638">
    <property type="entry name" value="EmrB-like"/>
</dbReference>